<dbReference type="AlphaFoldDB" id="A0A427YKB0"/>
<feature type="compositionally biased region" description="Polar residues" evidence="1">
    <location>
        <begin position="183"/>
        <end position="194"/>
    </location>
</feature>
<feature type="compositionally biased region" description="Polar residues" evidence="1">
    <location>
        <begin position="375"/>
        <end position="384"/>
    </location>
</feature>
<evidence type="ECO:0000256" key="1">
    <source>
        <dbReference type="SAM" id="MobiDB-lite"/>
    </source>
</evidence>
<keyword evidence="3" id="KW-1185">Reference proteome</keyword>
<feature type="compositionally biased region" description="Low complexity" evidence="1">
    <location>
        <begin position="272"/>
        <end position="281"/>
    </location>
</feature>
<comment type="caution">
    <text evidence="2">The sequence shown here is derived from an EMBL/GenBank/DDBJ whole genome shotgun (WGS) entry which is preliminary data.</text>
</comment>
<evidence type="ECO:0000313" key="3">
    <source>
        <dbReference type="Proteomes" id="UP000279259"/>
    </source>
</evidence>
<feature type="compositionally biased region" description="Low complexity" evidence="1">
    <location>
        <begin position="432"/>
        <end position="453"/>
    </location>
</feature>
<dbReference type="STRING" id="1890683.A0A427YKB0"/>
<feature type="region of interest" description="Disordered" evidence="1">
    <location>
        <begin position="227"/>
        <end position="297"/>
    </location>
</feature>
<sequence length="482" mass="50596">MPPIVISFHTSPPESHRTSSSKLLTPLSPPRLATRLPSKSKSNSASASASSKRRVPVHQFFTYSKPPPAASIPPNNHDTVTRPNASVIANASPAGSAPSPPPSSGSSSSGNSAHMRRKPHPTALDPSQTRTSTSLTPLLQPILLRCLAWHSHPQPTSPSKKVKPGTPSSSTDKPPFVHPYNPLTDQGNDRSTVPSPREILRAQRLEEEKVRAKKESAAAARAAIVAKRKRGVRTRGGSRLAETETQTRSVSPVKEDEPEDKDKDKVPPPAITTEPASSESTPAPPSAVVTTAGPARIGLKRTRSNGLLNISTANAASGGIGVSSPLRVVMGPDETEVEADDGSSGREAKRSRTGPDLGFLDVDPMARGGAGRRATTLSPQSSTEPLPDDASTPKTYPLAAGRLAPRSTARSTSVQAQGGRNESSPLGTPSMRRAVSSAGVSVGSRSRLGSVGAEGMARERSRREVNLPRALRDYEMRAGATA</sequence>
<feature type="region of interest" description="Disordered" evidence="1">
    <location>
        <begin position="1"/>
        <end position="133"/>
    </location>
</feature>
<evidence type="ECO:0000313" key="2">
    <source>
        <dbReference type="EMBL" id="RSH91499.1"/>
    </source>
</evidence>
<organism evidence="2 3">
    <name type="scientific">Saitozyma podzolica</name>
    <dbReference type="NCBI Taxonomy" id="1890683"/>
    <lineage>
        <taxon>Eukaryota</taxon>
        <taxon>Fungi</taxon>
        <taxon>Dikarya</taxon>
        <taxon>Basidiomycota</taxon>
        <taxon>Agaricomycotina</taxon>
        <taxon>Tremellomycetes</taxon>
        <taxon>Tremellales</taxon>
        <taxon>Trimorphomycetaceae</taxon>
        <taxon>Saitozyma</taxon>
    </lineage>
</organism>
<dbReference type="Proteomes" id="UP000279259">
    <property type="component" value="Unassembled WGS sequence"/>
</dbReference>
<protein>
    <submittedName>
        <fullName evidence="2">Uncharacterized protein</fullName>
    </submittedName>
</protein>
<feature type="compositionally biased region" description="Polar residues" evidence="1">
    <location>
        <begin position="73"/>
        <end position="84"/>
    </location>
</feature>
<gene>
    <name evidence="2" type="ORF">EHS25_009798</name>
</gene>
<reference evidence="2 3" key="1">
    <citation type="submission" date="2018-11" db="EMBL/GenBank/DDBJ databases">
        <title>Genome sequence of Saitozyma podzolica DSM 27192.</title>
        <authorList>
            <person name="Aliyu H."/>
            <person name="Gorte O."/>
            <person name="Ochsenreither K."/>
        </authorList>
    </citation>
    <scope>NUCLEOTIDE SEQUENCE [LARGE SCALE GENOMIC DNA]</scope>
    <source>
        <strain evidence="2 3">DSM 27192</strain>
    </source>
</reference>
<feature type="compositionally biased region" description="Low complexity" evidence="1">
    <location>
        <begin position="18"/>
        <end position="32"/>
    </location>
</feature>
<accession>A0A427YKB0</accession>
<dbReference type="EMBL" id="RSCD01000008">
    <property type="protein sequence ID" value="RSH91499.1"/>
    <property type="molecule type" value="Genomic_DNA"/>
</dbReference>
<feature type="region of interest" description="Disordered" evidence="1">
    <location>
        <begin position="151"/>
        <end position="195"/>
    </location>
</feature>
<feature type="region of interest" description="Disordered" evidence="1">
    <location>
        <begin position="314"/>
        <end position="482"/>
    </location>
</feature>
<dbReference type="OrthoDB" id="2564094at2759"/>
<feature type="compositionally biased region" description="Low complexity" evidence="1">
    <location>
        <begin position="39"/>
        <end position="50"/>
    </location>
</feature>
<feature type="compositionally biased region" description="Low complexity" evidence="1">
    <location>
        <begin position="104"/>
        <end position="113"/>
    </location>
</feature>
<feature type="compositionally biased region" description="Polar residues" evidence="1">
    <location>
        <begin position="408"/>
        <end position="427"/>
    </location>
</feature>
<name>A0A427YKB0_9TREE</name>
<proteinExistence type="predicted"/>
<feature type="compositionally biased region" description="Basic and acidic residues" evidence="1">
    <location>
        <begin position="456"/>
        <end position="476"/>
    </location>
</feature>